<evidence type="ECO:0000313" key="5">
    <source>
        <dbReference type="EMBL" id="RDU94742.1"/>
    </source>
</evidence>
<accession>A0A3D8JPK4</accession>
<dbReference type="AlphaFoldDB" id="A0A3D8JPK4"/>
<dbReference type="GO" id="GO:0016491">
    <property type="term" value="F:oxidoreductase activity"/>
    <property type="evidence" value="ECO:0007669"/>
    <property type="project" value="UniProtKB-KW"/>
</dbReference>
<evidence type="ECO:0000256" key="1">
    <source>
        <dbReference type="ARBA" id="ARBA00007637"/>
    </source>
</evidence>
<feature type="domain" description="NAD-dependent epimerase/dehydratase" evidence="4">
    <location>
        <begin position="13"/>
        <end position="171"/>
    </location>
</feature>
<dbReference type="Pfam" id="PF01370">
    <property type="entry name" value="Epimerase"/>
    <property type="match status" value="1"/>
</dbReference>
<evidence type="ECO:0000259" key="4">
    <source>
        <dbReference type="Pfam" id="PF01370"/>
    </source>
</evidence>
<dbReference type="Proteomes" id="UP000256838">
    <property type="component" value="Unassembled WGS sequence"/>
</dbReference>
<dbReference type="InterPro" id="IPR036291">
    <property type="entry name" value="NAD(P)-bd_dom_sf"/>
</dbReference>
<dbReference type="OrthoDB" id="8770295at2"/>
<evidence type="ECO:0000256" key="3">
    <source>
        <dbReference type="ARBA" id="ARBA00023027"/>
    </source>
</evidence>
<keyword evidence="3" id="KW-0520">NAD</keyword>
<sequence length="276" mass="30456">MPQLPSDKPFGRILLTGAGGNLGHQLRSALADWAGVVRISDIVPLSEAAPHEEVRLVDLSSREEVLQLVEGANAIVHLGGISVDAPFDDLVEANIRGTYNLYEAARKHGVKRIVFASSNHVTGFHPVTSVLDADAPQRPDSLYGVTKCFGESLSRYYYDRFQIETVCLRIGSSFEEPKNPRMLVTFLSYRDFIELVRCSLFTSRVGHAIVYGASDNATKWWDNSKAGFLGFRPRDSSVKFADRFPAIPVDTDCADPAQLFQGGAFVLGEPMYIDEQ</sequence>
<keyword evidence="2" id="KW-0560">Oxidoreductase</keyword>
<dbReference type="Gene3D" id="3.40.50.720">
    <property type="entry name" value="NAD(P)-binding Rossmann-like Domain"/>
    <property type="match status" value="1"/>
</dbReference>
<evidence type="ECO:0000256" key="2">
    <source>
        <dbReference type="ARBA" id="ARBA00023002"/>
    </source>
</evidence>
<dbReference type="SUPFAM" id="SSF51735">
    <property type="entry name" value="NAD(P)-binding Rossmann-fold domains"/>
    <property type="match status" value="1"/>
</dbReference>
<dbReference type="InterPro" id="IPR001509">
    <property type="entry name" value="Epimerase_deHydtase"/>
</dbReference>
<name>A0A3D8JPK4_9BURK</name>
<keyword evidence="6" id="KW-1185">Reference proteome</keyword>
<protein>
    <submittedName>
        <fullName evidence="5">NAD(P)-dependent oxidoreductase</fullName>
    </submittedName>
</protein>
<reference evidence="5 6" key="1">
    <citation type="submission" date="2018-08" db="EMBL/GenBank/DDBJ databases">
        <title>Paraburkholderia sp. DHOM06 isolated from forest soil.</title>
        <authorList>
            <person name="Gao Z.-H."/>
            <person name="Qiu L.-H."/>
        </authorList>
    </citation>
    <scope>NUCLEOTIDE SEQUENCE [LARGE SCALE GENOMIC DNA]</scope>
    <source>
        <strain evidence="5 6">DHOM06</strain>
    </source>
</reference>
<proteinExistence type="inferred from homology"/>
<dbReference type="RefSeq" id="WP_115537736.1">
    <property type="nucleotide sequence ID" value="NZ_QRGA01000028.1"/>
</dbReference>
<dbReference type="PANTHER" id="PTHR43103">
    <property type="entry name" value="NUCLEOSIDE-DIPHOSPHATE-SUGAR EPIMERASE"/>
    <property type="match status" value="1"/>
</dbReference>
<dbReference type="PANTHER" id="PTHR43103:SF5">
    <property type="entry name" value="4-EPIMERASE, PUTATIVE (AFU_ORTHOLOGUE AFUA_7G00360)-RELATED"/>
    <property type="match status" value="1"/>
</dbReference>
<gene>
    <name evidence="5" type="ORF">DWV00_32605</name>
</gene>
<evidence type="ECO:0000313" key="6">
    <source>
        <dbReference type="Proteomes" id="UP000256838"/>
    </source>
</evidence>
<comment type="similarity">
    <text evidence="1">Belongs to the NAD(P)-dependent epimerase/dehydratase family.</text>
</comment>
<comment type="caution">
    <text evidence="5">The sequence shown here is derived from an EMBL/GenBank/DDBJ whole genome shotgun (WGS) entry which is preliminary data.</text>
</comment>
<dbReference type="EMBL" id="QRGA01000028">
    <property type="protein sequence ID" value="RDU94742.1"/>
    <property type="molecule type" value="Genomic_DNA"/>
</dbReference>
<organism evidence="5 6">
    <name type="scientific">Trinickia dinghuensis</name>
    <dbReference type="NCBI Taxonomy" id="2291023"/>
    <lineage>
        <taxon>Bacteria</taxon>
        <taxon>Pseudomonadati</taxon>
        <taxon>Pseudomonadota</taxon>
        <taxon>Betaproteobacteria</taxon>
        <taxon>Burkholderiales</taxon>
        <taxon>Burkholderiaceae</taxon>
        <taxon>Trinickia</taxon>
    </lineage>
</organism>